<name>A0A4T2BQ33_9MICO</name>
<dbReference type="EMBL" id="QYRT01000034">
    <property type="protein sequence ID" value="TIH33557.1"/>
    <property type="molecule type" value="Genomic_DNA"/>
</dbReference>
<proteinExistence type="predicted"/>
<gene>
    <name evidence="1" type="ORF">D4765_14610</name>
</gene>
<reference evidence="1 2" key="1">
    <citation type="journal article" date="2019" name="Microorganisms">
        <title>Systematic Affiliation and Genome Analysis of Subtercola vilae DB165(T) with Particular Emphasis on Cold Adaptation of an Isolate from a High-Altitude Cold Volcano Lake.</title>
        <authorList>
            <person name="Villalobos A.S."/>
            <person name="Wiese J."/>
            <person name="Imhoff J.F."/>
            <person name="Dorador C."/>
            <person name="Keller A."/>
            <person name="Hentschel U."/>
        </authorList>
    </citation>
    <scope>NUCLEOTIDE SEQUENCE [LARGE SCALE GENOMIC DNA]</scope>
    <source>
        <strain evidence="1 2">DB165</strain>
    </source>
</reference>
<evidence type="ECO:0000313" key="1">
    <source>
        <dbReference type="EMBL" id="TIH33557.1"/>
    </source>
</evidence>
<comment type="caution">
    <text evidence="1">The sequence shown here is derived from an EMBL/GenBank/DDBJ whole genome shotgun (WGS) entry which is preliminary data.</text>
</comment>
<dbReference type="Proteomes" id="UP000306192">
    <property type="component" value="Unassembled WGS sequence"/>
</dbReference>
<evidence type="ECO:0000313" key="2">
    <source>
        <dbReference type="Proteomes" id="UP000306192"/>
    </source>
</evidence>
<sequence length="369" mass="38210">MLVVVLAVVVTGAVVLKRAPSVSSLSEAHAGAWSSVTLGSPARNGDGSAYNIFVKPGTGKGLMVFFGDGGLNFTAETAVQPVSLATTIFGGDNFYSDHLPFYEVNTFGGLLSASDQNPFAGYTTVVIPTTTGDLGVGDTTTSTVSKGGQAATSVFNGYANTRAALDWVYANVPSPDTVMVAGTGTGGLSSAIWLGDVGAHYRTQPLTEYSDSSFIEASSFPIVIDGVWQANFEHRFGFSPTRSPLTAATVYNTGLFGSRLTTLLSQTLLDRSSAAFSAELDDGYYSPQAGADWNFQLKSALRTLTASDVGATVFVTNYGADAHGETPGLLATGDLFGSATQDGVTLEQFVTRAVQGGHPVSAGLALLEQ</sequence>
<dbReference type="AlphaFoldDB" id="A0A4T2BQ33"/>
<organism evidence="1 2">
    <name type="scientific">Subtercola vilae</name>
    <dbReference type="NCBI Taxonomy" id="2056433"/>
    <lineage>
        <taxon>Bacteria</taxon>
        <taxon>Bacillati</taxon>
        <taxon>Actinomycetota</taxon>
        <taxon>Actinomycetes</taxon>
        <taxon>Micrococcales</taxon>
        <taxon>Microbacteriaceae</taxon>
        <taxon>Subtercola</taxon>
    </lineage>
</organism>
<accession>A0A4T2BQ33</accession>
<keyword evidence="2" id="KW-1185">Reference proteome</keyword>
<protein>
    <submittedName>
        <fullName evidence="1">Uncharacterized protein</fullName>
    </submittedName>
</protein>